<reference evidence="7" key="2">
    <citation type="submission" date="2007-04" db="EMBL/GenBank/DDBJ databases">
        <title>The genome of the human body louse.</title>
        <authorList>
            <consortium name="The Human Body Louse Genome Consortium"/>
            <person name="Kirkness E."/>
            <person name="Walenz B."/>
            <person name="Hass B."/>
            <person name="Bruggner R."/>
            <person name="Strausberg R."/>
        </authorList>
    </citation>
    <scope>NUCLEOTIDE SEQUENCE</scope>
    <source>
        <strain evidence="7">USDA</strain>
    </source>
</reference>
<dbReference type="Pfam" id="PF01212">
    <property type="entry name" value="Beta_elim_lyase"/>
    <property type="match status" value="1"/>
</dbReference>
<evidence type="ECO:0000256" key="1">
    <source>
        <dbReference type="ARBA" id="ARBA00001933"/>
    </source>
</evidence>
<dbReference type="EnsemblMetazoa" id="PHUM423170-RA">
    <property type="protein sequence ID" value="PHUM423170-PA"/>
    <property type="gene ID" value="PHUM423170"/>
</dbReference>
<evidence type="ECO:0000256" key="5">
    <source>
        <dbReference type="PIRSR" id="PIRSR017617-1"/>
    </source>
</evidence>
<dbReference type="CDD" id="cd06502">
    <property type="entry name" value="TA_like"/>
    <property type="match status" value="1"/>
</dbReference>
<organism>
    <name type="scientific">Pediculus humanus subsp. corporis</name>
    <name type="common">Body louse</name>
    <dbReference type="NCBI Taxonomy" id="121224"/>
    <lineage>
        <taxon>Eukaryota</taxon>
        <taxon>Metazoa</taxon>
        <taxon>Ecdysozoa</taxon>
        <taxon>Arthropoda</taxon>
        <taxon>Hexapoda</taxon>
        <taxon>Insecta</taxon>
        <taxon>Pterygota</taxon>
        <taxon>Neoptera</taxon>
        <taxon>Paraneoptera</taxon>
        <taxon>Psocodea</taxon>
        <taxon>Troctomorpha</taxon>
        <taxon>Phthiraptera</taxon>
        <taxon>Anoplura</taxon>
        <taxon>Pediculidae</taxon>
        <taxon>Pediculus</taxon>
    </lineage>
</organism>
<dbReference type="STRING" id="121224.E0VST6"/>
<protein>
    <submittedName>
        <fullName evidence="7 8">L-allo-threonine aldolase, putative</fullName>
        <ecNumber evidence="7">4.1.2.5</ecNumber>
    </submittedName>
</protein>
<dbReference type="GO" id="GO:0008732">
    <property type="term" value="F:L-allo-threonine aldolase activity"/>
    <property type="evidence" value="ECO:0007669"/>
    <property type="project" value="TreeGrafter"/>
</dbReference>
<dbReference type="GO" id="GO:0005829">
    <property type="term" value="C:cytosol"/>
    <property type="evidence" value="ECO:0007669"/>
    <property type="project" value="TreeGrafter"/>
</dbReference>
<comment type="cofactor">
    <cofactor evidence="1">
        <name>pyridoxal 5'-phosphate</name>
        <dbReference type="ChEBI" id="CHEBI:597326"/>
    </cofactor>
</comment>
<dbReference type="InterPro" id="IPR015421">
    <property type="entry name" value="PyrdxlP-dep_Trfase_major"/>
</dbReference>
<dbReference type="PANTHER" id="PTHR48097:SF9">
    <property type="entry name" value="L-THREONINE ALDOLASE"/>
    <property type="match status" value="1"/>
</dbReference>
<dbReference type="InterPro" id="IPR023603">
    <property type="entry name" value="Low_specificity_L-TA-like"/>
</dbReference>
<evidence type="ECO:0000313" key="9">
    <source>
        <dbReference type="Proteomes" id="UP000009046"/>
    </source>
</evidence>
<dbReference type="Gene3D" id="3.40.640.10">
    <property type="entry name" value="Type I PLP-dependent aspartate aminotransferase-like (Major domain)"/>
    <property type="match status" value="1"/>
</dbReference>
<dbReference type="InterPro" id="IPR001597">
    <property type="entry name" value="ArAA_b-elim_lyase/Thr_aldolase"/>
</dbReference>
<dbReference type="InParanoid" id="E0VST6"/>
<feature type="domain" description="Aromatic amino acid beta-eliminating lyase/threonine aldolase" evidence="6">
    <location>
        <begin position="3"/>
        <end position="289"/>
    </location>
</feature>
<dbReference type="OMA" id="VQTNIVI"/>
<dbReference type="Gene3D" id="3.90.1150.10">
    <property type="entry name" value="Aspartate Aminotransferase, domain 1"/>
    <property type="match status" value="1"/>
</dbReference>
<dbReference type="Proteomes" id="UP000009046">
    <property type="component" value="Unassembled WGS sequence"/>
</dbReference>
<dbReference type="OrthoDB" id="10261951at2759"/>
<dbReference type="PIRSF" id="PIRSF017617">
    <property type="entry name" value="Thr_aldolase"/>
    <property type="match status" value="1"/>
</dbReference>
<evidence type="ECO:0000256" key="2">
    <source>
        <dbReference type="ARBA" id="ARBA00006966"/>
    </source>
</evidence>
<dbReference type="InterPro" id="IPR015422">
    <property type="entry name" value="PyrdxlP-dep_Trfase_small"/>
</dbReference>
<dbReference type="PANTHER" id="PTHR48097">
    <property type="entry name" value="L-THREONINE ALDOLASE-RELATED"/>
    <property type="match status" value="1"/>
</dbReference>
<keyword evidence="9" id="KW-1185">Reference proteome</keyword>
<proteinExistence type="inferred from homology"/>
<dbReference type="eggNOG" id="KOG1368">
    <property type="taxonomic scope" value="Eukaryota"/>
</dbReference>
<dbReference type="EC" id="4.1.2.5" evidence="7"/>
<dbReference type="FunFam" id="3.40.640.10:FF:000030">
    <property type="entry name" value="Low-specificity L-threonine aldolase"/>
    <property type="match status" value="1"/>
</dbReference>
<reference evidence="8" key="3">
    <citation type="submission" date="2021-02" db="UniProtKB">
        <authorList>
            <consortium name="EnsemblMetazoa"/>
        </authorList>
    </citation>
    <scope>IDENTIFICATION</scope>
    <source>
        <strain evidence="8">USDA</strain>
    </source>
</reference>
<evidence type="ECO:0000313" key="8">
    <source>
        <dbReference type="EnsemblMetazoa" id="PHUM423170-PA"/>
    </source>
</evidence>
<keyword evidence="4 7" id="KW-0456">Lyase</keyword>
<dbReference type="CTD" id="8234560"/>
<name>E0VST6_PEDHC</name>
<dbReference type="GO" id="GO:0006567">
    <property type="term" value="P:L-threonine catabolic process"/>
    <property type="evidence" value="ECO:0007669"/>
    <property type="project" value="TreeGrafter"/>
</dbReference>
<evidence type="ECO:0000256" key="4">
    <source>
        <dbReference type="ARBA" id="ARBA00023239"/>
    </source>
</evidence>
<dbReference type="RefSeq" id="XP_002429180.1">
    <property type="nucleotide sequence ID" value="XM_002429135.1"/>
</dbReference>
<evidence type="ECO:0000256" key="3">
    <source>
        <dbReference type="ARBA" id="ARBA00022898"/>
    </source>
</evidence>
<gene>
    <name evidence="8" type="primary">8234560</name>
    <name evidence="7" type="ORF">Phum_PHUM423170</name>
</gene>
<dbReference type="KEGG" id="phu:Phum_PHUM423170"/>
<comment type="similarity">
    <text evidence="2">Belongs to the threonine aldolase family.</text>
</comment>
<dbReference type="FunCoup" id="E0VST6">
    <property type="interactions" value="97"/>
</dbReference>
<evidence type="ECO:0000259" key="6">
    <source>
        <dbReference type="Pfam" id="PF01212"/>
    </source>
</evidence>
<dbReference type="NCBIfam" id="NF041359">
    <property type="entry name" value="GntG_guanitoxin"/>
    <property type="match status" value="1"/>
</dbReference>
<evidence type="ECO:0000313" key="7">
    <source>
        <dbReference type="EMBL" id="EEB16442.1"/>
    </source>
</evidence>
<dbReference type="GO" id="GO:0006545">
    <property type="term" value="P:glycine biosynthetic process"/>
    <property type="evidence" value="ECO:0007669"/>
    <property type="project" value="TreeGrafter"/>
</dbReference>
<keyword evidence="3" id="KW-0663">Pyridoxal phosphate</keyword>
<dbReference type="VEuPathDB" id="VectorBase:PHUM423170"/>
<dbReference type="AlphaFoldDB" id="E0VST6"/>
<dbReference type="EMBL" id="AAZO01005177">
    <property type="status" value="NOT_ANNOTATED_CDS"/>
    <property type="molecule type" value="Genomic_DNA"/>
</dbReference>
<sequence length="366" mass="40961">MVDLRSDTVSKPTKEMRMAMFEAEVGDDVYGEDPTVNKLEKLASEMFEKEAALFVPTGTMGNLIAILAHCDKRGCEIIMGDQSHTFLYEQGGPAQIGGVHTRTLPNLCDGTFSLELLEQCIRGDDVHSPITGLIVAENTHNMCGGKVVPMDWLEKLANISKKYSIPLHMDGARIFNAAVYLNLPVSKITEKFDSVQFCFSKGLGAPVGSMLVGSKNLIYKARRLRKVLGAGMRQAGVIAAPCLIALNSMINRLVDDHKRTKEIAEAIDNLNCEFMEVDSKNVQTNILMIKFNSKKMTAPQFCDRMAKVTDDEENELKEDCILVKLYPKNVEVARIVLYYEITDKDIEKIIKKLIYITQERNNQIEK</sequence>
<feature type="modified residue" description="N6-(pyridoxal phosphate)lysine" evidence="5">
    <location>
        <position position="201"/>
    </location>
</feature>
<dbReference type="HOGENOM" id="CLU_029381_0_1_1"/>
<dbReference type="EMBL" id="DS235756">
    <property type="protein sequence ID" value="EEB16442.1"/>
    <property type="molecule type" value="Genomic_DNA"/>
</dbReference>
<accession>E0VST6</accession>
<dbReference type="InterPro" id="IPR015424">
    <property type="entry name" value="PyrdxlP-dep_Trfase"/>
</dbReference>
<dbReference type="SUPFAM" id="SSF53383">
    <property type="entry name" value="PLP-dependent transferases"/>
    <property type="match status" value="1"/>
</dbReference>
<reference evidence="7" key="1">
    <citation type="submission" date="2007-04" db="EMBL/GenBank/DDBJ databases">
        <title>Annotation of Pediculus humanus corporis strain USDA.</title>
        <authorList>
            <person name="Kirkness E."/>
            <person name="Hannick L."/>
            <person name="Hass B."/>
            <person name="Bruggner R."/>
            <person name="Lawson D."/>
            <person name="Bidwell S."/>
            <person name="Joardar V."/>
            <person name="Caler E."/>
            <person name="Walenz B."/>
            <person name="Inman J."/>
            <person name="Schobel S."/>
            <person name="Galinsky K."/>
            <person name="Amedeo P."/>
            <person name="Strausberg R."/>
        </authorList>
    </citation>
    <scope>NUCLEOTIDE SEQUENCE</scope>
    <source>
        <strain evidence="7">USDA</strain>
    </source>
</reference>
<dbReference type="GeneID" id="8234560"/>